<protein>
    <submittedName>
        <fullName evidence="2">Histidine phosphatase family protein</fullName>
    </submittedName>
</protein>
<dbReference type="InterPro" id="IPR050275">
    <property type="entry name" value="PGM_Phosphatase"/>
</dbReference>
<keyword evidence="3" id="KW-1185">Reference proteome</keyword>
<comment type="caution">
    <text evidence="2">The sequence shown here is derived from an EMBL/GenBank/DDBJ whole genome shotgun (WGS) entry which is preliminary data.</text>
</comment>
<organism evidence="2 3">
    <name type="scientific">Corynebacterium gallinarum</name>
    <dbReference type="NCBI Taxonomy" id="2762214"/>
    <lineage>
        <taxon>Bacteria</taxon>
        <taxon>Bacillati</taxon>
        <taxon>Actinomycetota</taxon>
        <taxon>Actinomycetes</taxon>
        <taxon>Mycobacteriales</taxon>
        <taxon>Corynebacteriaceae</taxon>
        <taxon>Corynebacterium</taxon>
    </lineage>
</organism>
<dbReference type="SUPFAM" id="SSF53254">
    <property type="entry name" value="Phosphoglycerate mutase-like"/>
    <property type="match status" value="1"/>
</dbReference>
<dbReference type="Proteomes" id="UP000650224">
    <property type="component" value="Unassembled WGS sequence"/>
</dbReference>
<dbReference type="SMART" id="SM00855">
    <property type="entry name" value="PGAM"/>
    <property type="match status" value="1"/>
</dbReference>
<evidence type="ECO:0000313" key="2">
    <source>
        <dbReference type="EMBL" id="MBD8030882.1"/>
    </source>
</evidence>
<dbReference type="GO" id="GO:0005737">
    <property type="term" value="C:cytoplasm"/>
    <property type="evidence" value="ECO:0007669"/>
    <property type="project" value="TreeGrafter"/>
</dbReference>
<dbReference type="PANTHER" id="PTHR48100">
    <property type="entry name" value="BROAD-SPECIFICITY PHOSPHATASE YOR283W-RELATED"/>
    <property type="match status" value="1"/>
</dbReference>
<dbReference type="CDD" id="cd07067">
    <property type="entry name" value="HP_PGM_like"/>
    <property type="match status" value="1"/>
</dbReference>
<dbReference type="InterPro" id="IPR013078">
    <property type="entry name" value="His_Pase_superF_clade-1"/>
</dbReference>
<dbReference type="Gene3D" id="3.40.50.1240">
    <property type="entry name" value="Phosphoglycerate mutase-like"/>
    <property type="match status" value="1"/>
</dbReference>
<feature type="region of interest" description="Disordered" evidence="1">
    <location>
        <begin position="193"/>
        <end position="215"/>
    </location>
</feature>
<evidence type="ECO:0000256" key="1">
    <source>
        <dbReference type="SAM" id="MobiDB-lite"/>
    </source>
</evidence>
<sequence length="231" mass="25026">METTPPTSTLLLLVRHGATPTTGQVLPGRAPGLHLSDVGRRQASEVAERIDALPLAAIYTSPMERARETAAPTAEKFGLEPQVMDALVECEFGEWTGQKLTDLYKLPEWRTVQQQPSTFRFPGGESFTEMQQRMAAAVEEIAARHTGEVVALFSHADPLKAVVAHLGGIPLDSFQRISIDTASISVAEFLTPKAPGDQAAGEDPADTTPRNQFRMVVTNSRTGSLSYLREG</sequence>
<proteinExistence type="predicted"/>
<evidence type="ECO:0000313" key="3">
    <source>
        <dbReference type="Proteomes" id="UP000650224"/>
    </source>
</evidence>
<dbReference type="RefSeq" id="WP_191734127.1">
    <property type="nucleotide sequence ID" value="NZ_JACSPR010000008.1"/>
</dbReference>
<dbReference type="AlphaFoldDB" id="A0A8I0HNW2"/>
<dbReference type="PANTHER" id="PTHR48100:SF62">
    <property type="entry name" value="GLUCOSYL-3-PHOSPHOGLYCERATE PHOSPHATASE"/>
    <property type="match status" value="1"/>
</dbReference>
<dbReference type="EMBL" id="JACSPR010000008">
    <property type="protein sequence ID" value="MBD8030882.1"/>
    <property type="molecule type" value="Genomic_DNA"/>
</dbReference>
<reference evidence="2 3" key="1">
    <citation type="submission" date="2020-08" db="EMBL/GenBank/DDBJ databases">
        <title>A Genomic Blueprint of the Chicken Gut Microbiome.</title>
        <authorList>
            <person name="Gilroy R."/>
            <person name="Ravi A."/>
            <person name="Getino M."/>
            <person name="Pursley I."/>
            <person name="Horton D.L."/>
            <person name="Alikhan N.-F."/>
            <person name="Baker D."/>
            <person name="Gharbi K."/>
            <person name="Hall N."/>
            <person name="Watson M."/>
            <person name="Adriaenssens E.M."/>
            <person name="Foster-Nyarko E."/>
            <person name="Jarju S."/>
            <person name="Secka A."/>
            <person name="Antonio M."/>
            <person name="Oren A."/>
            <person name="Chaudhuri R."/>
            <person name="La Ragione R.M."/>
            <person name="Hildebrand F."/>
            <person name="Pallen M.J."/>
        </authorList>
    </citation>
    <scope>NUCLEOTIDE SEQUENCE [LARGE SCALE GENOMIC DNA]</scope>
    <source>
        <strain evidence="2 3">Sa1YVA5</strain>
    </source>
</reference>
<dbReference type="InterPro" id="IPR029033">
    <property type="entry name" value="His_PPase_superfam"/>
</dbReference>
<name>A0A8I0HNW2_9CORY</name>
<dbReference type="Pfam" id="PF00300">
    <property type="entry name" value="His_Phos_1"/>
    <property type="match status" value="1"/>
</dbReference>
<accession>A0A8I0HNW2</accession>
<dbReference type="GO" id="GO:0016791">
    <property type="term" value="F:phosphatase activity"/>
    <property type="evidence" value="ECO:0007669"/>
    <property type="project" value="TreeGrafter"/>
</dbReference>
<gene>
    <name evidence="2" type="ORF">H9627_11230</name>
</gene>